<evidence type="ECO:0000256" key="2">
    <source>
        <dbReference type="ARBA" id="ARBA00011245"/>
    </source>
</evidence>
<dbReference type="InterPro" id="IPR037481">
    <property type="entry name" value="LacX"/>
</dbReference>
<dbReference type="PANTHER" id="PTHR11122:SF13">
    <property type="entry name" value="GLUCOSE-6-PHOSPHATE 1-EPIMERASE"/>
    <property type="match status" value="1"/>
</dbReference>
<evidence type="ECO:0000313" key="5">
    <source>
        <dbReference type="Proteomes" id="UP001595616"/>
    </source>
</evidence>
<dbReference type="Pfam" id="PF01263">
    <property type="entry name" value="Aldose_epim"/>
    <property type="match status" value="1"/>
</dbReference>
<comment type="cofactor">
    <cofactor evidence="1">
        <name>Ca(2+)</name>
        <dbReference type="ChEBI" id="CHEBI:29108"/>
    </cofactor>
</comment>
<comment type="subunit">
    <text evidence="2">Monomer.</text>
</comment>
<dbReference type="PANTHER" id="PTHR11122">
    <property type="entry name" value="APOSPORY-ASSOCIATED PROTEIN C-RELATED"/>
    <property type="match status" value="1"/>
</dbReference>
<dbReference type="EMBL" id="JBHRYQ010000001">
    <property type="protein sequence ID" value="MFC3811987.1"/>
    <property type="molecule type" value="Genomic_DNA"/>
</dbReference>
<dbReference type="RefSeq" id="WP_379838844.1">
    <property type="nucleotide sequence ID" value="NZ_JBHRYQ010000001.1"/>
</dbReference>
<dbReference type="InterPro" id="IPR011013">
    <property type="entry name" value="Gal_mutarotase_sf_dom"/>
</dbReference>
<gene>
    <name evidence="4" type="ORF">ACFOOI_15090</name>
</gene>
<keyword evidence="3" id="KW-0106">Calcium</keyword>
<dbReference type="Gene3D" id="2.70.98.10">
    <property type="match status" value="1"/>
</dbReference>
<dbReference type="InterPro" id="IPR014718">
    <property type="entry name" value="GH-type_carb-bd"/>
</dbReference>
<comment type="caution">
    <text evidence="4">The sequence shown here is derived from an EMBL/GenBank/DDBJ whole genome shotgun (WGS) entry which is preliminary data.</text>
</comment>
<evidence type="ECO:0000256" key="3">
    <source>
        <dbReference type="ARBA" id="ARBA00022837"/>
    </source>
</evidence>
<dbReference type="InterPro" id="IPR008183">
    <property type="entry name" value="Aldose_1/G6P_1-epimerase"/>
</dbReference>
<reference evidence="5" key="1">
    <citation type="journal article" date="2019" name="Int. J. Syst. Evol. Microbiol.">
        <title>The Global Catalogue of Microorganisms (GCM) 10K type strain sequencing project: providing services to taxonomists for standard genome sequencing and annotation.</title>
        <authorList>
            <consortium name="The Broad Institute Genomics Platform"/>
            <consortium name="The Broad Institute Genome Sequencing Center for Infectious Disease"/>
            <person name="Wu L."/>
            <person name="Ma J."/>
        </authorList>
    </citation>
    <scope>NUCLEOTIDE SEQUENCE [LARGE SCALE GENOMIC DNA]</scope>
    <source>
        <strain evidence="5">CECT 7956</strain>
    </source>
</reference>
<name>A0ABV7Z102_9BACT</name>
<sequence length="288" mass="33057">MIQISNEKLKATINPKGAELVSLYSIETKTEFIWDAKPEFWGKSSPVLFPIVGGLKNDTYIHEGKSYNLPRHGFARTMDFEVEKYLGESATFLLKNNAETESIYPFEFELRLIYSIVENSLELKYQVTNPSQQNIWFSIGAHPAFKCPIDPTLTYNDYYLEFSLEEDLEKWPLDDAGLVMSTPLLIEKNTRRLQLNKELFYEDALVFKNLKSNSITLKSDKNPNSLTFKFESFPYMGIWAAKNAEFVCIEPWCGIADAVNTDQKLINKEGIIDLEAGGQFERSFSMEV</sequence>
<dbReference type="SUPFAM" id="SSF74650">
    <property type="entry name" value="Galactose mutarotase-like"/>
    <property type="match status" value="1"/>
</dbReference>
<evidence type="ECO:0000313" key="4">
    <source>
        <dbReference type="EMBL" id="MFC3811987.1"/>
    </source>
</evidence>
<keyword evidence="5" id="KW-1185">Reference proteome</keyword>
<dbReference type="Proteomes" id="UP001595616">
    <property type="component" value="Unassembled WGS sequence"/>
</dbReference>
<proteinExistence type="predicted"/>
<evidence type="ECO:0000256" key="1">
    <source>
        <dbReference type="ARBA" id="ARBA00001913"/>
    </source>
</evidence>
<accession>A0ABV7Z102</accession>
<organism evidence="4 5">
    <name type="scientific">Lacihabitans lacunae</name>
    <dbReference type="NCBI Taxonomy" id="1028214"/>
    <lineage>
        <taxon>Bacteria</taxon>
        <taxon>Pseudomonadati</taxon>
        <taxon>Bacteroidota</taxon>
        <taxon>Cytophagia</taxon>
        <taxon>Cytophagales</taxon>
        <taxon>Leadbetterellaceae</taxon>
        <taxon>Lacihabitans</taxon>
    </lineage>
</organism>
<dbReference type="CDD" id="cd09024">
    <property type="entry name" value="Aldose_epim_lacX"/>
    <property type="match status" value="1"/>
</dbReference>
<protein>
    <submittedName>
        <fullName evidence="4">Aldose 1-epimerase family protein</fullName>
    </submittedName>
</protein>